<proteinExistence type="predicted"/>
<evidence type="ECO:0000256" key="2">
    <source>
        <dbReference type="ARBA" id="ARBA00023125"/>
    </source>
</evidence>
<dbReference type="SMART" id="SM00347">
    <property type="entry name" value="HTH_MARR"/>
    <property type="match status" value="1"/>
</dbReference>
<feature type="domain" description="HTH marR-type" evidence="4">
    <location>
        <begin position="1"/>
        <end position="139"/>
    </location>
</feature>
<accession>A0ABS9Z9F2</accession>
<name>A0ABS9Z9F2_9HYPH</name>
<dbReference type="PRINTS" id="PR00598">
    <property type="entry name" value="HTHMARR"/>
</dbReference>
<keyword evidence="3" id="KW-0804">Transcription</keyword>
<keyword evidence="2" id="KW-0238">DNA-binding</keyword>
<dbReference type="InterPro" id="IPR036390">
    <property type="entry name" value="WH_DNA-bd_sf"/>
</dbReference>
<evidence type="ECO:0000313" key="5">
    <source>
        <dbReference type="EMBL" id="MCI4684095.1"/>
    </source>
</evidence>
<dbReference type="PROSITE" id="PS50995">
    <property type="entry name" value="HTH_MARR_2"/>
    <property type="match status" value="1"/>
</dbReference>
<dbReference type="PROSITE" id="PS01117">
    <property type="entry name" value="HTH_MARR_1"/>
    <property type="match status" value="1"/>
</dbReference>
<dbReference type="InterPro" id="IPR000835">
    <property type="entry name" value="HTH_MarR-typ"/>
</dbReference>
<dbReference type="Pfam" id="PF12802">
    <property type="entry name" value="MarR_2"/>
    <property type="match status" value="1"/>
</dbReference>
<dbReference type="EMBL" id="JAIVFP010000001">
    <property type="protein sequence ID" value="MCI4684095.1"/>
    <property type="molecule type" value="Genomic_DNA"/>
</dbReference>
<dbReference type="InterPro" id="IPR039422">
    <property type="entry name" value="MarR/SlyA-like"/>
</dbReference>
<dbReference type="RefSeq" id="WP_243068006.1">
    <property type="nucleotide sequence ID" value="NZ_JAIVFK010000021.1"/>
</dbReference>
<evidence type="ECO:0000256" key="1">
    <source>
        <dbReference type="ARBA" id="ARBA00023015"/>
    </source>
</evidence>
<dbReference type="InterPro" id="IPR036388">
    <property type="entry name" value="WH-like_DNA-bd_sf"/>
</dbReference>
<keyword evidence="6" id="KW-1185">Reference proteome</keyword>
<gene>
    <name evidence="5" type="ORF">K2U94_15225</name>
</gene>
<keyword evidence="1" id="KW-0805">Transcription regulation</keyword>
<evidence type="ECO:0000259" key="4">
    <source>
        <dbReference type="PROSITE" id="PS50995"/>
    </source>
</evidence>
<dbReference type="PANTHER" id="PTHR33164:SF43">
    <property type="entry name" value="HTH-TYPE TRANSCRIPTIONAL REPRESSOR YETL"/>
    <property type="match status" value="1"/>
</dbReference>
<dbReference type="InterPro" id="IPR023187">
    <property type="entry name" value="Tscrpt_reg_MarR-type_CS"/>
</dbReference>
<dbReference type="Gene3D" id="1.10.10.10">
    <property type="entry name" value="Winged helix-like DNA-binding domain superfamily/Winged helix DNA-binding domain"/>
    <property type="match status" value="1"/>
</dbReference>
<comment type="caution">
    <text evidence="5">The sequence shown here is derived from an EMBL/GenBank/DDBJ whole genome shotgun (WGS) entry which is preliminary data.</text>
</comment>
<reference evidence="5" key="1">
    <citation type="journal article" date="2022" name="ISME J.">
        <title>Identification of active gaseous-alkane degraders at natural gas seeps.</title>
        <authorList>
            <person name="Farhan Ul Haque M."/>
            <person name="Hernandez M."/>
            <person name="Crombie A.T."/>
            <person name="Murrell J.C."/>
        </authorList>
    </citation>
    <scope>NUCLEOTIDE SEQUENCE</scope>
    <source>
        <strain evidence="5">PC2</strain>
    </source>
</reference>
<dbReference type="PANTHER" id="PTHR33164">
    <property type="entry name" value="TRANSCRIPTIONAL REGULATOR, MARR FAMILY"/>
    <property type="match status" value="1"/>
</dbReference>
<dbReference type="SUPFAM" id="SSF46785">
    <property type="entry name" value="Winged helix' DNA-binding domain"/>
    <property type="match status" value="1"/>
</dbReference>
<protein>
    <submittedName>
        <fullName evidence="5">MarR family transcriptional regulator</fullName>
    </submittedName>
</protein>
<dbReference type="Proteomes" id="UP001139104">
    <property type="component" value="Unassembled WGS sequence"/>
</dbReference>
<organism evidence="5 6">
    <name type="scientific">Candidatus Rhodoblastus alkanivorans</name>
    <dbReference type="NCBI Taxonomy" id="2954117"/>
    <lineage>
        <taxon>Bacteria</taxon>
        <taxon>Pseudomonadati</taxon>
        <taxon>Pseudomonadota</taxon>
        <taxon>Alphaproteobacteria</taxon>
        <taxon>Hyphomicrobiales</taxon>
        <taxon>Rhodoblastaceae</taxon>
        <taxon>Rhodoblastus</taxon>
    </lineage>
</organism>
<evidence type="ECO:0000256" key="3">
    <source>
        <dbReference type="ARBA" id="ARBA00023163"/>
    </source>
</evidence>
<evidence type="ECO:0000313" key="6">
    <source>
        <dbReference type="Proteomes" id="UP001139104"/>
    </source>
</evidence>
<sequence length="155" mass="17183">MASEIDALRVWFRLIRLHTRSRLAIASRLRALDLSVPQCDVLSTLTEREGLSQQELAARLYVTKGNISGLIDRLVANGLVERRSLAGDRRSHAVHLTPAGRELARRGIEAQMAFVAETFGKIAPERLAQFEQLLIEARELVRAMDGASVPENAEA</sequence>